<protein>
    <submittedName>
        <fullName evidence="2">Uncharacterized protein</fullName>
    </submittedName>
</protein>
<dbReference type="Proteomes" id="UP000796761">
    <property type="component" value="Unassembled WGS sequence"/>
</dbReference>
<gene>
    <name evidence="2" type="ORF">HGM15179_003861</name>
</gene>
<reference evidence="2" key="1">
    <citation type="submission" date="2019-04" db="EMBL/GenBank/DDBJ databases">
        <title>Genome assembly of Zosterops borbonicus 15179.</title>
        <authorList>
            <person name="Leroy T."/>
            <person name="Anselmetti Y."/>
            <person name="Tilak M.-K."/>
            <person name="Nabholz B."/>
        </authorList>
    </citation>
    <scope>NUCLEOTIDE SEQUENCE</scope>
    <source>
        <strain evidence="2">HGM_15179</strain>
        <tissue evidence="2">Muscle</tissue>
    </source>
</reference>
<comment type="caution">
    <text evidence="2">The sequence shown here is derived from an EMBL/GenBank/DDBJ whole genome shotgun (WGS) entry which is preliminary data.</text>
</comment>
<proteinExistence type="predicted"/>
<name>A0A8K1GR91_9PASS</name>
<dbReference type="OrthoDB" id="6769086at2759"/>
<sequence length="197" mass="22548">MVCSKIFGYIAPVVTLPCLEKRREEKRREEKRREEKRRGREEEEKRKRRGREEEEKARLWGDLVVAFHISPEERLQQLGLFSPGKKRLGENLINTYKYVKGRCQGDGAKLFSVLHSDGTRSNGHKLKHKTFHFIMRKNFIMVRVAEHWNRGHGVSLSGDLQNPSGGVPVSSAGGEHVLGMRVGLDDLQKLLPAPSIL</sequence>
<accession>A0A8K1GR91</accession>
<evidence type="ECO:0000313" key="3">
    <source>
        <dbReference type="Proteomes" id="UP000796761"/>
    </source>
</evidence>
<organism evidence="2 3">
    <name type="scientific">Zosterops borbonicus</name>
    <dbReference type="NCBI Taxonomy" id="364589"/>
    <lineage>
        <taxon>Eukaryota</taxon>
        <taxon>Metazoa</taxon>
        <taxon>Chordata</taxon>
        <taxon>Craniata</taxon>
        <taxon>Vertebrata</taxon>
        <taxon>Euteleostomi</taxon>
        <taxon>Archelosauria</taxon>
        <taxon>Archosauria</taxon>
        <taxon>Dinosauria</taxon>
        <taxon>Saurischia</taxon>
        <taxon>Theropoda</taxon>
        <taxon>Coelurosauria</taxon>
        <taxon>Aves</taxon>
        <taxon>Neognathae</taxon>
        <taxon>Neoaves</taxon>
        <taxon>Telluraves</taxon>
        <taxon>Australaves</taxon>
        <taxon>Passeriformes</taxon>
        <taxon>Sylvioidea</taxon>
        <taxon>Zosteropidae</taxon>
        <taxon>Zosterops</taxon>
    </lineage>
</organism>
<dbReference type="AlphaFoldDB" id="A0A8K1GR91"/>
<evidence type="ECO:0000256" key="1">
    <source>
        <dbReference type="SAM" id="MobiDB-lite"/>
    </source>
</evidence>
<keyword evidence="3" id="KW-1185">Reference proteome</keyword>
<evidence type="ECO:0000313" key="2">
    <source>
        <dbReference type="EMBL" id="TRZ23292.1"/>
    </source>
</evidence>
<dbReference type="EMBL" id="SWJQ01000079">
    <property type="protein sequence ID" value="TRZ23292.1"/>
    <property type="molecule type" value="Genomic_DNA"/>
</dbReference>
<feature type="region of interest" description="Disordered" evidence="1">
    <location>
        <begin position="23"/>
        <end position="51"/>
    </location>
</feature>